<dbReference type="VEuPathDB" id="FungiDB:HGUI_02131"/>
<gene>
    <name evidence="3" type="ORF">HGUI_02131</name>
</gene>
<dbReference type="GO" id="GO:0007034">
    <property type="term" value="P:vacuolar transport"/>
    <property type="evidence" value="ECO:0007669"/>
    <property type="project" value="InterPro"/>
</dbReference>
<dbReference type="EMBL" id="FQNF01000034">
    <property type="protein sequence ID" value="SGZ39931.1"/>
    <property type="molecule type" value="Genomic_DNA"/>
</dbReference>
<evidence type="ECO:0008006" key="5">
    <source>
        <dbReference type="Google" id="ProtNLM"/>
    </source>
</evidence>
<dbReference type="InterPro" id="IPR005024">
    <property type="entry name" value="Snf7_fam"/>
</dbReference>
<keyword evidence="4" id="KW-1185">Reference proteome</keyword>
<dbReference type="AlphaFoldDB" id="A0A1L0B4I7"/>
<dbReference type="OrthoDB" id="2329734at2759"/>
<protein>
    <recommendedName>
        <fullName evidence="5">Vacuolar protein-sorting-associated protein 24</fullName>
    </recommendedName>
</protein>
<dbReference type="PANTHER" id="PTHR10476">
    <property type="entry name" value="CHARGED MULTIVESICULAR BODY PROTEIN"/>
    <property type="match status" value="1"/>
</dbReference>
<name>A0A1L0B4I7_9ASCO</name>
<reference evidence="4" key="1">
    <citation type="submission" date="2016-11" db="EMBL/GenBank/DDBJ databases">
        <authorList>
            <person name="Guldener U."/>
        </authorList>
    </citation>
    <scope>NUCLEOTIDE SEQUENCE [LARGE SCALE GENOMIC DNA]</scope>
</reference>
<evidence type="ECO:0000256" key="2">
    <source>
        <dbReference type="SAM" id="MobiDB-lite"/>
    </source>
</evidence>
<dbReference type="Pfam" id="PF03357">
    <property type="entry name" value="Snf7"/>
    <property type="match status" value="1"/>
</dbReference>
<dbReference type="Proteomes" id="UP000183365">
    <property type="component" value="Unassembled WGS sequence"/>
</dbReference>
<feature type="compositionally biased region" description="Acidic residues" evidence="2">
    <location>
        <begin position="222"/>
        <end position="232"/>
    </location>
</feature>
<keyword evidence="1" id="KW-0175">Coiled coil</keyword>
<evidence type="ECO:0000313" key="3">
    <source>
        <dbReference type="EMBL" id="SGZ39931.1"/>
    </source>
</evidence>
<feature type="coiled-coil region" evidence="1">
    <location>
        <begin position="30"/>
        <end position="57"/>
    </location>
</feature>
<dbReference type="Gene3D" id="6.10.140.1230">
    <property type="match status" value="1"/>
</dbReference>
<accession>A0A1L0B4I7</accession>
<feature type="region of interest" description="Disordered" evidence="2">
    <location>
        <begin position="201"/>
        <end position="234"/>
    </location>
</feature>
<organism evidence="3 4">
    <name type="scientific">Hanseniaspora guilliermondii</name>
    <dbReference type="NCBI Taxonomy" id="56406"/>
    <lineage>
        <taxon>Eukaryota</taxon>
        <taxon>Fungi</taxon>
        <taxon>Dikarya</taxon>
        <taxon>Ascomycota</taxon>
        <taxon>Saccharomycotina</taxon>
        <taxon>Saccharomycetes</taxon>
        <taxon>Saccharomycodales</taxon>
        <taxon>Saccharomycodaceae</taxon>
        <taxon>Hanseniaspora</taxon>
    </lineage>
</organism>
<evidence type="ECO:0000313" key="4">
    <source>
        <dbReference type="Proteomes" id="UP000183365"/>
    </source>
</evidence>
<feature type="compositionally biased region" description="Basic and acidic residues" evidence="2">
    <location>
        <begin position="209"/>
        <end position="221"/>
    </location>
</feature>
<evidence type="ECO:0000256" key="1">
    <source>
        <dbReference type="SAM" id="Coils"/>
    </source>
</evidence>
<proteinExistence type="predicted"/>
<sequence>MEYISKVIWGNEPTPKERQQLMKRQLRKSIRTTDRDIQQQKRTLQVLKQQMTRVAKSATLDKSMKTKLKIMAKEYIKMNKRLNNTELFKTTLESVSLKFEQQISMGVLNKNMKQSTGIMNDLQKFGNLSYLRNSVMELEKGMFQMGVKEEMMDDMMLAEDDLEDDEEEEEIDKILEEIAPTYTSNEETVDESNQKLDDMKRMQKQVENSQHKIENSVKMDEVVPEEEMDNEVDNMIKEMRDKLKALQM</sequence>